<dbReference type="GO" id="GO:0030527">
    <property type="term" value="F:structural constituent of chromatin"/>
    <property type="evidence" value="ECO:0007669"/>
    <property type="project" value="InterPro"/>
</dbReference>
<dbReference type="InterPro" id="IPR000119">
    <property type="entry name" value="Hist_DNA-bd"/>
</dbReference>
<sequence>MSKNELIRQIALNNGTTIKEAKEFFDVFEEVLTNAITSNEEVVLSPQIGKFILKSRKAQIGHNPQTGEKIQIPVKTVVKFKVSKTIKDQVSTIELE</sequence>
<dbReference type="Proteomes" id="UP000283896">
    <property type="component" value="Unassembled WGS sequence"/>
</dbReference>
<evidence type="ECO:0000256" key="2">
    <source>
        <dbReference type="ARBA" id="ARBA00023125"/>
    </source>
</evidence>
<dbReference type="Pfam" id="PF00216">
    <property type="entry name" value="Bac_DNA_binding"/>
    <property type="match status" value="1"/>
</dbReference>
<comment type="similarity">
    <text evidence="3">Belongs to the bacterial histone-like protein family.</text>
</comment>
<keyword evidence="1" id="KW-0226">DNA condensation</keyword>
<keyword evidence="2 4" id="KW-0238">DNA-binding</keyword>
<dbReference type="PANTHER" id="PTHR33175">
    <property type="entry name" value="DNA-BINDING PROTEIN HU"/>
    <property type="match status" value="1"/>
</dbReference>
<dbReference type="PRINTS" id="PR01727">
    <property type="entry name" value="DNABINDINGHU"/>
</dbReference>
<dbReference type="GO" id="GO:0005829">
    <property type="term" value="C:cytosol"/>
    <property type="evidence" value="ECO:0007669"/>
    <property type="project" value="TreeGrafter"/>
</dbReference>
<dbReference type="AlphaFoldDB" id="A0A421NXP9"/>
<dbReference type="PANTHER" id="PTHR33175:SF3">
    <property type="entry name" value="DNA-BINDING PROTEIN HU-BETA"/>
    <property type="match status" value="1"/>
</dbReference>
<dbReference type="GO" id="GO:0030261">
    <property type="term" value="P:chromosome condensation"/>
    <property type="evidence" value="ECO:0007669"/>
    <property type="project" value="UniProtKB-KW"/>
</dbReference>
<name>A0A421NXP9_9MOLU</name>
<dbReference type="SMART" id="SM00411">
    <property type="entry name" value="BHL"/>
    <property type="match status" value="1"/>
</dbReference>
<dbReference type="OrthoDB" id="386124at2"/>
<proteinExistence type="inferred from homology"/>
<evidence type="ECO:0000256" key="3">
    <source>
        <dbReference type="RuleBase" id="RU003939"/>
    </source>
</evidence>
<evidence type="ECO:0000313" key="5">
    <source>
        <dbReference type="Proteomes" id="UP000283896"/>
    </source>
</evidence>
<keyword evidence="5" id="KW-1185">Reference proteome</keyword>
<dbReference type="RefSeq" id="WP_122225514.1">
    <property type="nucleotide sequence ID" value="NZ_MPBG01000005.1"/>
</dbReference>
<dbReference type="InterPro" id="IPR010992">
    <property type="entry name" value="IHF-like_DNA-bd_dom_sf"/>
</dbReference>
<reference evidence="5" key="1">
    <citation type="submission" date="2016-11" db="EMBL/GenBank/DDBJ databases">
        <title>Genome sequence of Candidatus Phytoplasma solani strain SA-1.</title>
        <authorList>
            <person name="Haryono M."/>
            <person name="Samarzija I."/>
            <person name="Seruga Music M."/>
            <person name="Hogenhout S."/>
            <person name="Kuo C.-H."/>
        </authorList>
    </citation>
    <scope>NUCLEOTIDE SEQUENCE [LARGE SCALE GENOMIC DNA]</scope>
    <source>
        <strain evidence="5">SA-1</strain>
    </source>
</reference>
<dbReference type="EMBL" id="MPBG01000005">
    <property type="protein sequence ID" value="RMI88700.1"/>
    <property type="molecule type" value="Genomic_DNA"/>
</dbReference>
<organism evidence="4 5">
    <name type="scientific">Candidatus Phytoplasma solani</name>
    <dbReference type="NCBI Taxonomy" id="69896"/>
    <lineage>
        <taxon>Bacteria</taxon>
        <taxon>Bacillati</taxon>
        <taxon>Mycoplasmatota</taxon>
        <taxon>Mollicutes</taxon>
        <taxon>Acholeplasmatales</taxon>
        <taxon>Acholeplasmataceae</taxon>
        <taxon>Candidatus Phytoplasma</taxon>
        <taxon>16SrXII (Stolbur group)</taxon>
    </lineage>
</organism>
<gene>
    <name evidence="4" type="primary">himA</name>
    <name evidence="4" type="ORF">PSSA1_v1c4290</name>
</gene>
<dbReference type="STRING" id="69896.S284_04450"/>
<dbReference type="SUPFAM" id="SSF47729">
    <property type="entry name" value="IHF-like DNA-binding proteins"/>
    <property type="match status" value="1"/>
</dbReference>
<accession>A0A421NXP9</accession>
<dbReference type="GO" id="GO:0003677">
    <property type="term" value="F:DNA binding"/>
    <property type="evidence" value="ECO:0007669"/>
    <property type="project" value="UniProtKB-KW"/>
</dbReference>
<dbReference type="Gene3D" id="4.10.520.10">
    <property type="entry name" value="IHF-like DNA-binding proteins"/>
    <property type="match status" value="1"/>
</dbReference>
<protein>
    <submittedName>
        <fullName evidence="4">DNA-binding protein HU</fullName>
    </submittedName>
</protein>
<dbReference type="CDD" id="cd00591">
    <property type="entry name" value="HU_IHF"/>
    <property type="match status" value="1"/>
</dbReference>
<evidence type="ECO:0000256" key="1">
    <source>
        <dbReference type="ARBA" id="ARBA00023067"/>
    </source>
</evidence>
<comment type="caution">
    <text evidence="4">The sequence shown here is derived from an EMBL/GenBank/DDBJ whole genome shotgun (WGS) entry which is preliminary data.</text>
</comment>
<evidence type="ECO:0000313" key="4">
    <source>
        <dbReference type="EMBL" id="RMI88700.1"/>
    </source>
</evidence>